<dbReference type="PANTHER" id="PTHR20953">
    <property type="entry name" value="KINASE-RELATED"/>
    <property type="match status" value="1"/>
</dbReference>
<dbReference type="AlphaFoldDB" id="A0AAD9GG71"/>
<dbReference type="EMBL" id="JASMQC010000019">
    <property type="protein sequence ID" value="KAK1937931.1"/>
    <property type="molecule type" value="Genomic_DNA"/>
</dbReference>
<dbReference type="CDD" id="cd00009">
    <property type="entry name" value="AAA"/>
    <property type="match status" value="1"/>
</dbReference>
<keyword evidence="1" id="KW-0547">Nucleotide-binding</keyword>
<evidence type="ECO:0000256" key="1">
    <source>
        <dbReference type="ARBA" id="ARBA00022741"/>
    </source>
</evidence>
<dbReference type="InterPro" id="IPR045735">
    <property type="entry name" value="Spore_III_AA_AAA+_ATPase"/>
</dbReference>
<organism evidence="5 6">
    <name type="scientific">Phytophthora citrophthora</name>
    <dbReference type="NCBI Taxonomy" id="4793"/>
    <lineage>
        <taxon>Eukaryota</taxon>
        <taxon>Sar</taxon>
        <taxon>Stramenopiles</taxon>
        <taxon>Oomycota</taxon>
        <taxon>Peronosporomycetes</taxon>
        <taxon>Peronosporales</taxon>
        <taxon>Peronosporaceae</taxon>
        <taxon>Phytophthora</taxon>
    </lineage>
</organism>
<comment type="caution">
    <text evidence="5">The sequence shown here is derived from an EMBL/GenBank/DDBJ whole genome shotgun (WGS) entry which is preliminary data.</text>
</comment>
<evidence type="ECO:0000256" key="3">
    <source>
        <dbReference type="SAM" id="MobiDB-lite"/>
    </source>
</evidence>
<dbReference type="GO" id="GO:0005524">
    <property type="term" value="F:ATP binding"/>
    <property type="evidence" value="ECO:0007669"/>
    <property type="project" value="UniProtKB-KW"/>
</dbReference>
<feature type="domain" description="AAA+ ATPase" evidence="4">
    <location>
        <begin position="880"/>
        <end position="1002"/>
    </location>
</feature>
<dbReference type="SUPFAM" id="SSF53098">
    <property type="entry name" value="Ribonuclease H-like"/>
    <property type="match status" value="2"/>
</dbReference>
<dbReference type="Gene3D" id="3.30.420.10">
    <property type="entry name" value="Ribonuclease H-like superfamily/Ribonuclease H"/>
    <property type="match status" value="3"/>
</dbReference>
<dbReference type="SMART" id="SM00382">
    <property type="entry name" value="AAA"/>
    <property type="match status" value="1"/>
</dbReference>
<evidence type="ECO:0000313" key="5">
    <source>
        <dbReference type="EMBL" id="KAK1937931.1"/>
    </source>
</evidence>
<keyword evidence="6" id="KW-1185">Reference proteome</keyword>
<feature type="region of interest" description="Disordered" evidence="3">
    <location>
        <begin position="208"/>
        <end position="227"/>
    </location>
</feature>
<accession>A0AAD9GG71</accession>
<dbReference type="Pfam" id="PF19568">
    <property type="entry name" value="Spore_III_AA"/>
    <property type="match status" value="1"/>
</dbReference>
<dbReference type="SUPFAM" id="SSF52540">
    <property type="entry name" value="P-loop containing nucleoside triphosphate hydrolases"/>
    <property type="match status" value="1"/>
</dbReference>
<evidence type="ECO:0000313" key="6">
    <source>
        <dbReference type="Proteomes" id="UP001259832"/>
    </source>
</evidence>
<sequence length="1117" mass="122871">MATITTIATNAQLKAHRAAHNSQLLTGKLLCVHVQFTSDDNVFAVAIADTSPTPNMVILRGLSSKKRDKVLKQLLESSAVKVVCNIRGVVQSLEQYLTKKKDNITPVNCADLQLLCDHVQGWNTANASLKEIASHFCGSEVNDLIRKMELLETTRIESSPRSLELVAAAAQLLGKCYLASRSFLNGTGIRDATQVLWRRACSSTGLPVQRKAQQVPDQSPSGGPGSTAKFITTTEELWDLLGNHGNKPVVVTAKTIGVCFCFVNDEGEENGAERLFALITGSASRDGAAVVLMLDNLDKTLVFDGLKTMLEDPEITKVTFDLGRVARWFHHWGSEDIHLEKCVDLQLFYKLMADPSEPYASMVQIVSHFSPTMPTDIAKMVDTASNKIKSSVTLNRLKKYVMAEQLFVRFFGVAFNNRATREDELNRIFHAGKELWRNTLDLNEKQSAPFQSVAEIHQQNVRALIPKSHFTLPDHQPTPINTGRTSSRDIAYVSTTSDLQRLLDTNDNKLHVVVEDNAGVVGVHFQFTRQNDEDQLAAICIVNASSTVVLQMGSLTPGLVLTALRTLFEDPSTVKVMHDIHRAAYWLHRYSLTNLRMVKCIDLQLVYENSVNPAHLQASMLEIVKNCESSGSSFTVAGTMASFQTKTQSVRPAEWTIKPLPESLLQRLTNEAQLYVWCYNAVDKELASSAACHAMTAARWQHAVANQGVRAIWFNPDADNQPRSLECFDYNNTGIPGMLALPGGISPLELQCDLDPVLELLPKEYSDAIVAIDDYHTKLVDVCLDVGRIPYVYTGKKQRVVLSKNYAPVTKETIDEIIANLGGEMRIGSDNRAGIDRQLHRISVMRDKTDEVYGLTMRVGRALLNSACVLTDLLLSDKHAGKSVLFLGKPGSGKTTLIRDVARCVSETMENVCIIDTSNEIGGDGLVPHSCVGWARRMMVPSLEAQASVMVECVQNHTVETLIVDEIGRKAEVLAASTVRQRGPRLIASAHGDFRSLIKNPDLKGLVGGSQLVILGDGAAARSGSKNKLQTQRAGNPIFDVIVELDHEVRGRCRIIWDAVREVDNVLEGSDYVYETRQWDASTCGVQIALNGEPLEYVKVPGSAVASDAMDGEEKSV</sequence>
<feature type="compositionally biased region" description="Polar residues" evidence="3">
    <location>
        <begin position="208"/>
        <end position="221"/>
    </location>
</feature>
<dbReference type="GO" id="GO:0003676">
    <property type="term" value="F:nucleic acid binding"/>
    <property type="evidence" value="ECO:0007669"/>
    <property type="project" value="InterPro"/>
</dbReference>
<evidence type="ECO:0000259" key="4">
    <source>
        <dbReference type="SMART" id="SM00382"/>
    </source>
</evidence>
<dbReference type="InterPro" id="IPR003593">
    <property type="entry name" value="AAA+_ATPase"/>
</dbReference>
<dbReference type="Gene3D" id="3.40.50.300">
    <property type="entry name" value="P-loop containing nucleotide triphosphate hydrolases"/>
    <property type="match status" value="1"/>
</dbReference>
<name>A0AAD9GG71_9STRA</name>
<dbReference type="InterPro" id="IPR036397">
    <property type="entry name" value="RNaseH_sf"/>
</dbReference>
<keyword evidence="2" id="KW-0067">ATP-binding</keyword>
<reference evidence="5" key="1">
    <citation type="submission" date="2023-08" db="EMBL/GenBank/DDBJ databases">
        <title>Reference Genome Resource for the Citrus Pathogen Phytophthora citrophthora.</title>
        <authorList>
            <person name="Moller H."/>
            <person name="Coetzee B."/>
            <person name="Rose L.J."/>
            <person name="Van Niekerk J.M."/>
        </authorList>
    </citation>
    <scope>NUCLEOTIDE SEQUENCE</scope>
    <source>
        <strain evidence="5">STE-U-9442</strain>
    </source>
</reference>
<dbReference type="InterPro" id="IPR012337">
    <property type="entry name" value="RNaseH-like_sf"/>
</dbReference>
<evidence type="ECO:0000256" key="2">
    <source>
        <dbReference type="ARBA" id="ARBA00022840"/>
    </source>
</evidence>
<dbReference type="PANTHER" id="PTHR20953:SF3">
    <property type="entry name" value="P-LOOP CONTAINING NUCLEOSIDE TRIPHOSPHATE HYDROLASES SUPERFAMILY PROTEIN"/>
    <property type="match status" value="1"/>
</dbReference>
<gene>
    <name evidence="5" type="ORF">P3T76_009668</name>
</gene>
<protein>
    <recommendedName>
        <fullName evidence="4">AAA+ ATPase domain-containing protein</fullName>
    </recommendedName>
</protein>
<dbReference type="Proteomes" id="UP001259832">
    <property type="component" value="Unassembled WGS sequence"/>
</dbReference>
<proteinExistence type="predicted"/>
<dbReference type="InterPro" id="IPR027417">
    <property type="entry name" value="P-loop_NTPase"/>
</dbReference>